<reference evidence="3" key="5">
    <citation type="journal article" date="2021" name="G3 (Bethesda)">
        <title>Aegilops tauschii genome assembly Aet v5.0 features greater sequence contiguity and improved annotation.</title>
        <authorList>
            <person name="Wang L."/>
            <person name="Zhu T."/>
            <person name="Rodriguez J.C."/>
            <person name="Deal K.R."/>
            <person name="Dubcovsky J."/>
            <person name="McGuire P.E."/>
            <person name="Lux T."/>
            <person name="Spannagl M."/>
            <person name="Mayer K.F.X."/>
            <person name="Baldrich P."/>
            <person name="Meyers B.C."/>
            <person name="Huo N."/>
            <person name="Gu Y.Q."/>
            <person name="Zhou H."/>
            <person name="Devos K.M."/>
            <person name="Bennetzen J.L."/>
            <person name="Unver T."/>
            <person name="Budak H."/>
            <person name="Gulick P.J."/>
            <person name="Galiba G."/>
            <person name="Kalapos B."/>
            <person name="Nelson D.R."/>
            <person name="Li P."/>
            <person name="You F.M."/>
            <person name="Luo M.C."/>
            <person name="Dvorak J."/>
        </authorList>
    </citation>
    <scope>NUCLEOTIDE SEQUENCE [LARGE SCALE GENOMIC DNA]</scope>
    <source>
        <strain evidence="3">cv. AL8/78</strain>
    </source>
</reference>
<reference evidence="4" key="2">
    <citation type="journal article" date="2017" name="Nat. Plants">
        <title>The Aegilops tauschii genome reveals multiple impacts of transposons.</title>
        <authorList>
            <person name="Zhao G."/>
            <person name="Zou C."/>
            <person name="Li K."/>
            <person name="Wang K."/>
            <person name="Li T."/>
            <person name="Gao L."/>
            <person name="Zhang X."/>
            <person name="Wang H."/>
            <person name="Yang Z."/>
            <person name="Liu X."/>
            <person name="Jiang W."/>
            <person name="Mao L."/>
            <person name="Kong X."/>
            <person name="Jiao Y."/>
            <person name="Jia J."/>
        </authorList>
    </citation>
    <scope>NUCLEOTIDE SEQUENCE [LARGE SCALE GENOMIC DNA]</scope>
    <source>
        <strain evidence="4">cv. AL8/78</strain>
    </source>
</reference>
<name>A0A453ITU7_AEGTS</name>
<dbReference type="AlphaFoldDB" id="A0A453ITU7"/>
<evidence type="ECO:0008006" key="5">
    <source>
        <dbReference type="Google" id="ProtNLM"/>
    </source>
</evidence>
<reference evidence="3" key="3">
    <citation type="journal article" date="2017" name="Nature">
        <title>Genome sequence of the progenitor of the wheat D genome Aegilops tauschii.</title>
        <authorList>
            <person name="Luo M.C."/>
            <person name="Gu Y.Q."/>
            <person name="Puiu D."/>
            <person name="Wang H."/>
            <person name="Twardziok S.O."/>
            <person name="Deal K.R."/>
            <person name="Huo N."/>
            <person name="Zhu T."/>
            <person name="Wang L."/>
            <person name="Wang Y."/>
            <person name="McGuire P.E."/>
            <person name="Liu S."/>
            <person name="Long H."/>
            <person name="Ramasamy R.K."/>
            <person name="Rodriguez J.C."/>
            <person name="Van S.L."/>
            <person name="Yuan L."/>
            <person name="Wang Z."/>
            <person name="Xia Z."/>
            <person name="Xiao L."/>
            <person name="Anderson O.D."/>
            <person name="Ouyang S."/>
            <person name="Liang Y."/>
            <person name="Zimin A.V."/>
            <person name="Pertea G."/>
            <person name="Qi P."/>
            <person name="Bennetzen J.L."/>
            <person name="Dai X."/>
            <person name="Dawson M.W."/>
            <person name="Muller H.G."/>
            <person name="Kugler K."/>
            <person name="Rivarola-Duarte L."/>
            <person name="Spannagl M."/>
            <person name="Mayer K.F.X."/>
            <person name="Lu F.H."/>
            <person name="Bevan M.W."/>
            <person name="Leroy P."/>
            <person name="Li P."/>
            <person name="You F.M."/>
            <person name="Sun Q."/>
            <person name="Liu Z."/>
            <person name="Lyons E."/>
            <person name="Wicker T."/>
            <person name="Salzberg S.L."/>
            <person name="Devos K.M."/>
            <person name="Dvorak J."/>
        </authorList>
    </citation>
    <scope>NUCLEOTIDE SEQUENCE [LARGE SCALE GENOMIC DNA]</scope>
    <source>
        <strain evidence="3">cv. AL8/78</strain>
    </source>
</reference>
<dbReference type="GO" id="GO:0007140">
    <property type="term" value="P:male meiotic nuclear division"/>
    <property type="evidence" value="ECO:0007669"/>
    <property type="project" value="InterPro"/>
</dbReference>
<dbReference type="OrthoDB" id="655053at2759"/>
<accession>A0A453ITU7</accession>
<evidence type="ECO:0000313" key="4">
    <source>
        <dbReference type="Proteomes" id="UP000015105"/>
    </source>
</evidence>
<dbReference type="RefSeq" id="XP_020155943.2">
    <property type="nucleotide sequence ID" value="XM_020300354.4"/>
</dbReference>
<organism evidence="3 4">
    <name type="scientific">Aegilops tauschii subsp. strangulata</name>
    <name type="common">Goatgrass</name>
    <dbReference type="NCBI Taxonomy" id="200361"/>
    <lineage>
        <taxon>Eukaryota</taxon>
        <taxon>Viridiplantae</taxon>
        <taxon>Streptophyta</taxon>
        <taxon>Embryophyta</taxon>
        <taxon>Tracheophyta</taxon>
        <taxon>Spermatophyta</taxon>
        <taxon>Magnoliopsida</taxon>
        <taxon>Liliopsida</taxon>
        <taxon>Poales</taxon>
        <taxon>Poaceae</taxon>
        <taxon>BOP clade</taxon>
        <taxon>Pooideae</taxon>
        <taxon>Triticodae</taxon>
        <taxon>Triticeae</taxon>
        <taxon>Triticinae</taxon>
        <taxon>Aegilops</taxon>
    </lineage>
</organism>
<dbReference type="PANTHER" id="PTHR33385:SF27">
    <property type="entry name" value="PROTEIN XRI1"/>
    <property type="match status" value="1"/>
</dbReference>
<dbReference type="Proteomes" id="UP000015105">
    <property type="component" value="Chromosome 4D"/>
</dbReference>
<dbReference type="GeneID" id="109741277"/>
<evidence type="ECO:0000256" key="1">
    <source>
        <dbReference type="SAM" id="MobiDB-lite"/>
    </source>
</evidence>
<sequence length="426" mass="46845">MAITVWVFWQCHYCFAGRGAVAKQGRAREQAAPALGANGPFGFLGLQMGRYPPRAAAEQRRQTAEEPITVHHGQSRGMPPVATASRVRSPPPLSVPSSSRRSSDPPSRPRAADHPAATENPAPAAGGKPFLLSVPTVTEEAPPPLCAVQMEGLDVARLAWDCLNRDDDEELLRLLGNQTPLRDCHAFLDIGDITCEETLDLEEYREPKRRRVLEYHSEVNQPDGRDHEMGSNFVTSEVTEASLICTDEPQSLNWDMQQDSDILDMISSLSNGAPYEPSDNQLENYSDGSTIYYTPDQMTPTQESVTYMDCQTDMPGTAEIAPATENLIMQETNKLSMLKVSKGGSSMIKMKQNLTTFMTCPFTLIKPYWEEGNVTLKDINQLIHAPPKQPPEILGMSAFSGKPVIGKTRIRTEGGKGSITILRTKG</sequence>
<keyword evidence="2" id="KW-0732">Signal</keyword>
<dbReference type="GO" id="GO:0007143">
    <property type="term" value="P:female meiotic nuclear division"/>
    <property type="evidence" value="ECO:0007669"/>
    <property type="project" value="InterPro"/>
</dbReference>
<feature type="signal peptide" evidence="2">
    <location>
        <begin position="1"/>
        <end position="16"/>
    </location>
</feature>
<keyword evidence="4" id="KW-1185">Reference proteome</keyword>
<evidence type="ECO:0000313" key="3">
    <source>
        <dbReference type="EnsemblPlants" id="AET4Gv20674200.2"/>
    </source>
</evidence>
<reference evidence="3" key="4">
    <citation type="submission" date="2019-03" db="UniProtKB">
        <authorList>
            <consortium name="EnsemblPlants"/>
        </authorList>
    </citation>
    <scope>IDENTIFICATION</scope>
</reference>
<dbReference type="OMA" id="VLEYHSE"/>
<protein>
    <recommendedName>
        <fullName evidence="5">Protein XRI1</fullName>
    </recommendedName>
</protein>
<dbReference type="STRING" id="200361.A0A453ITU7"/>
<dbReference type="EnsemblPlants" id="AET4Gv20674200.2">
    <property type="protein sequence ID" value="AET4Gv20674200.2"/>
    <property type="gene ID" value="AET4Gv20674200"/>
</dbReference>
<proteinExistence type="predicted"/>
<feature type="chain" id="PRO_5019188149" description="Protein XRI1" evidence="2">
    <location>
        <begin position="17"/>
        <end position="426"/>
    </location>
</feature>
<dbReference type="KEGG" id="ats:109741277"/>
<dbReference type="PANTHER" id="PTHR33385">
    <property type="entry name" value="PROTEIN XRI1"/>
    <property type="match status" value="1"/>
</dbReference>
<feature type="region of interest" description="Disordered" evidence="1">
    <location>
        <begin position="53"/>
        <end position="130"/>
    </location>
</feature>
<dbReference type="InterPro" id="IPR039933">
    <property type="entry name" value="XRI1"/>
</dbReference>
<reference evidence="4" key="1">
    <citation type="journal article" date="2014" name="Science">
        <title>Ancient hybridizations among the ancestral genomes of bread wheat.</title>
        <authorList>
            <consortium name="International Wheat Genome Sequencing Consortium,"/>
            <person name="Marcussen T."/>
            <person name="Sandve S.R."/>
            <person name="Heier L."/>
            <person name="Spannagl M."/>
            <person name="Pfeifer M."/>
            <person name="Jakobsen K.S."/>
            <person name="Wulff B.B."/>
            <person name="Steuernagel B."/>
            <person name="Mayer K.F."/>
            <person name="Olsen O.A."/>
        </authorList>
    </citation>
    <scope>NUCLEOTIDE SEQUENCE [LARGE SCALE GENOMIC DNA]</scope>
    <source>
        <strain evidence="4">cv. AL8/78</strain>
    </source>
</reference>
<evidence type="ECO:0000256" key="2">
    <source>
        <dbReference type="SAM" id="SignalP"/>
    </source>
</evidence>
<dbReference type="Gramene" id="AET4Gv20674200.2">
    <property type="protein sequence ID" value="AET4Gv20674200.2"/>
    <property type="gene ID" value="AET4Gv20674200"/>
</dbReference>